<accession>M8CDU5</accession>
<name>M8CDU5_AEGTA</name>
<reference evidence="1" key="1">
    <citation type="submission" date="2015-06" db="UniProtKB">
        <authorList>
            <consortium name="EnsemblPlants"/>
        </authorList>
    </citation>
    <scope>IDENTIFICATION</scope>
</reference>
<proteinExistence type="predicted"/>
<dbReference type="AlphaFoldDB" id="M8CDU5"/>
<organism evidence="1">
    <name type="scientific">Aegilops tauschii</name>
    <name type="common">Tausch's goatgrass</name>
    <name type="synonym">Aegilops squarrosa</name>
    <dbReference type="NCBI Taxonomy" id="37682"/>
    <lineage>
        <taxon>Eukaryota</taxon>
        <taxon>Viridiplantae</taxon>
        <taxon>Streptophyta</taxon>
        <taxon>Embryophyta</taxon>
        <taxon>Tracheophyta</taxon>
        <taxon>Spermatophyta</taxon>
        <taxon>Magnoliopsida</taxon>
        <taxon>Liliopsida</taxon>
        <taxon>Poales</taxon>
        <taxon>Poaceae</taxon>
        <taxon>BOP clade</taxon>
        <taxon>Pooideae</taxon>
        <taxon>Triticodae</taxon>
        <taxon>Triticeae</taxon>
        <taxon>Triticinae</taxon>
        <taxon>Aegilops</taxon>
    </lineage>
</organism>
<dbReference type="EnsemblPlants" id="EMT25282">
    <property type="protein sequence ID" value="EMT25282"/>
    <property type="gene ID" value="F775_07249"/>
</dbReference>
<protein>
    <submittedName>
        <fullName evidence="1">Uncharacterized protein</fullName>
    </submittedName>
</protein>
<evidence type="ECO:0000313" key="1">
    <source>
        <dbReference type="EnsemblPlants" id="EMT25282"/>
    </source>
</evidence>
<sequence length="250" mass="27761">MAEMGRDFLRQMRRCGVLAEELLRPRAGTGMAAWWNRQGGVLPRWSRDAGTGMATCWNWQEGVLPRWACDAGTNRPICWNRRPICCVRWSTPVPLQPTTMADMTKAGTSRPICWNRLSVLLHTTEHACTTEAGTNDRHVATARRRSTIAGTINFFAGSSDLFCYYPVTMIHDFAGNGKYFCWKHAMATNLAMIWNHRCGRPRRAGAPGGCPSKGSGIRWGAHTSHLVCEGGGSSDGKRSVRGRRWCACEG</sequence>